<evidence type="ECO:0000256" key="1">
    <source>
        <dbReference type="ARBA" id="ARBA00022737"/>
    </source>
</evidence>
<feature type="domain" description="HYR" evidence="2">
    <location>
        <begin position="101"/>
        <end position="184"/>
    </location>
</feature>
<dbReference type="PROSITE" id="PS50825">
    <property type="entry name" value="HYR"/>
    <property type="match status" value="2"/>
</dbReference>
<dbReference type="PANTHER" id="PTHR24273:SF32">
    <property type="entry name" value="HYALIN"/>
    <property type="match status" value="1"/>
</dbReference>
<dbReference type="PANTHER" id="PTHR24273">
    <property type="entry name" value="FI04643P-RELATED"/>
    <property type="match status" value="1"/>
</dbReference>
<gene>
    <name evidence="3" type="ORF">HOLleu_15874</name>
</gene>
<dbReference type="Pfam" id="PF02494">
    <property type="entry name" value="HYR"/>
    <property type="match status" value="2"/>
</dbReference>
<sequence length="190" mass="21049">MVLCHSFVYLIYHTFFVFEDRHPTDVFENCPDPIVKWVAPHQTSTTVTWDTIQVENDDYNIVLRTEIPGSRFYVGTEKVSVLAIGPSNHRAWCNFTVTVQVDNEQPVITGCPSTIRRVASEGSTSVEVTWIEPTVSDNSGSVYWESKPAEPGSPFSVGTSDLTYVASDGFGNKATCSFQIVISGRLLCSI</sequence>
<evidence type="ECO:0000313" key="4">
    <source>
        <dbReference type="Proteomes" id="UP001152320"/>
    </source>
</evidence>
<accession>A0A9Q1HAH2</accession>
<organism evidence="3 4">
    <name type="scientific">Holothuria leucospilota</name>
    <name type="common">Black long sea cucumber</name>
    <name type="synonym">Mertensiothuria leucospilota</name>
    <dbReference type="NCBI Taxonomy" id="206669"/>
    <lineage>
        <taxon>Eukaryota</taxon>
        <taxon>Metazoa</taxon>
        <taxon>Echinodermata</taxon>
        <taxon>Eleutherozoa</taxon>
        <taxon>Echinozoa</taxon>
        <taxon>Holothuroidea</taxon>
        <taxon>Aspidochirotacea</taxon>
        <taxon>Aspidochirotida</taxon>
        <taxon>Holothuriidae</taxon>
        <taxon>Holothuria</taxon>
    </lineage>
</organism>
<evidence type="ECO:0000259" key="2">
    <source>
        <dbReference type="PROSITE" id="PS50825"/>
    </source>
</evidence>
<dbReference type="AlphaFoldDB" id="A0A9Q1HAH2"/>
<keyword evidence="1" id="KW-0677">Repeat</keyword>
<dbReference type="OrthoDB" id="6515930at2759"/>
<name>A0A9Q1HAH2_HOLLE</name>
<keyword evidence="4" id="KW-1185">Reference proteome</keyword>
<dbReference type="Proteomes" id="UP001152320">
    <property type="component" value="Chromosome 7"/>
</dbReference>
<comment type="caution">
    <text evidence="3">The sequence shown here is derived from an EMBL/GenBank/DDBJ whole genome shotgun (WGS) entry which is preliminary data.</text>
</comment>
<dbReference type="EMBL" id="JAIZAY010000007">
    <property type="protein sequence ID" value="KAJ8038443.1"/>
    <property type="molecule type" value="Genomic_DNA"/>
</dbReference>
<feature type="domain" description="HYR" evidence="2">
    <location>
        <begin position="19"/>
        <end position="100"/>
    </location>
</feature>
<reference evidence="3" key="1">
    <citation type="submission" date="2021-10" db="EMBL/GenBank/DDBJ databases">
        <title>Tropical sea cucumber genome reveals ecological adaptation and Cuvierian tubules defense mechanism.</title>
        <authorList>
            <person name="Chen T."/>
        </authorList>
    </citation>
    <scope>NUCLEOTIDE SEQUENCE</scope>
    <source>
        <strain evidence="3">Nanhai2018</strain>
        <tissue evidence="3">Muscle</tissue>
    </source>
</reference>
<proteinExistence type="predicted"/>
<evidence type="ECO:0000313" key="3">
    <source>
        <dbReference type="EMBL" id="KAJ8038443.1"/>
    </source>
</evidence>
<dbReference type="InterPro" id="IPR003410">
    <property type="entry name" value="HYR_dom"/>
</dbReference>
<protein>
    <submittedName>
        <fullName evidence="3">Hyalin</fullName>
    </submittedName>
</protein>